<gene>
    <name evidence="1" type="ORF">BDR25DRAFT_224718</name>
</gene>
<organism evidence="1 2">
    <name type="scientific">Lindgomyces ingoldianus</name>
    <dbReference type="NCBI Taxonomy" id="673940"/>
    <lineage>
        <taxon>Eukaryota</taxon>
        <taxon>Fungi</taxon>
        <taxon>Dikarya</taxon>
        <taxon>Ascomycota</taxon>
        <taxon>Pezizomycotina</taxon>
        <taxon>Dothideomycetes</taxon>
        <taxon>Pleosporomycetidae</taxon>
        <taxon>Pleosporales</taxon>
        <taxon>Lindgomycetaceae</taxon>
        <taxon>Lindgomyces</taxon>
    </lineage>
</organism>
<sequence>MAIYTGFWINWDDGRFRGATLTLPTTQGLILVSFLTLFVQFSGACFWRVICFILHQFRSSTVPQDGLFHQQQIILRNAITAPNAFWNFAATAIRWRGQAKASVL</sequence>
<feature type="non-terminal residue" evidence="1">
    <location>
        <position position="104"/>
    </location>
</feature>
<proteinExistence type="predicted"/>
<evidence type="ECO:0000313" key="1">
    <source>
        <dbReference type="EMBL" id="KAF2470852.1"/>
    </source>
</evidence>
<comment type="caution">
    <text evidence="1">The sequence shown here is derived from an EMBL/GenBank/DDBJ whole genome shotgun (WGS) entry which is preliminary data.</text>
</comment>
<evidence type="ECO:0000313" key="2">
    <source>
        <dbReference type="Proteomes" id="UP000799755"/>
    </source>
</evidence>
<accession>A0ACB6QVH3</accession>
<protein>
    <submittedName>
        <fullName evidence="1">Uncharacterized protein</fullName>
    </submittedName>
</protein>
<dbReference type="Proteomes" id="UP000799755">
    <property type="component" value="Unassembled WGS sequence"/>
</dbReference>
<dbReference type="EMBL" id="MU003506">
    <property type="protein sequence ID" value="KAF2470852.1"/>
    <property type="molecule type" value="Genomic_DNA"/>
</dbReference>
<reference evidence="1" key="1">
    <citation type="journal article" date="2020" name="Stud. Mycol.">
        <title>101 Dothideomycetes genomes: a test case for predicting lifestyles and emergence of pathogens.</title>
        <authorList>
            <person name="Haridas S."/>
            <person name="Albert R."/>
            <person name="Binder M."/>
            <person name="Bloem J."/>
            <person name="Labutti K."/>
            <person name="Salamov A."/>
            <person name="Andreopoulos B."/>
            <person name="Baker S."/>
            <person name="Barry K."/>
            <person name="Bills G."/>
            <person name="Bluhm B."/>
            <person name="Cannon C."/>
            <person name="Castanera R."/>
            <person name="Culley D."/>
            <person name="Daum C."/>
            <person name="Ezra D."/>
            <person name="Gonzalez J."/>
            <person name="Henrissat B."/>
            <person name="Kuo A."/>
            <person name="Liang C."/>
            <person name="Lipzen A."/>
            <person name="Lutzoni F."/>
            <person name="Magnuson J."/>
            <person name="Mondo S."/>
            <person name="Nolan M."/>
            <person name="Ohm R."/>
            <person name="Pangilinan J."/>
            <person name="Park H.-J."/>
            <person name="Ramirez L."/>
            <person name="Alfaro M."/>
            <person name="Sun H."/>
            <person name="Tritt A."/>
            <person name="Yoshinaga Y."/>
            <person name="Zwiers L.-H."/>
            <person name="Turgeon B."/>
            <person name="Goodwin S."/>
            <person name="Spatafora J."/>
            <person name="Crous P."/>
            <person name="Grigoriev I."/>
        </authorList>
    </citation>
    <scope>NUCLEOTIDE SEQUENCE</scope>
    <source>
        <strain evidence="1">ATCC 200398</strain>
    </source>
</reference>
<keyword evidence="2" id="KW-1185">Reference proteome</keyword>
<name>A0ACB6QVH3_9PLEO</name>